<dbReference type="InterPro" id="IPR002575">
    <property type="entry name" value="Aminoglycoside_PTrfase"/>
</dbReference>
<dbReference type="Proteomes" id="UP000647587">
    <property type="component" value="Unassembled WGS sequence"/>
</dbReference>
<dbReference type="RefSeq" id="WP_189003892.1">
    <property type="nucleotide sequence ID" value="NZ_BMPP01000001.1"/>
</dbReference>
<feature type="domain" description="Aminoglycoside phosphotransferase" evidence="1">
    <location>
        <begin position="24"/>
        <end position="262"/>
    </location>
</feature>
<accession>A0ABQ2EL56</accession>
<dbReference type="Gene3D" id="3.90.1200.10">
    <property type="match status" value="1"/>
</dbReference>
<dbReference type="InterPro" id="IPR011009">
    <property type="entry name" value="Kinase-like_dom_sf"/>
</dbReference>
<dbReference type="InterPro" id="IPR051678">
    <property type="entry name" value="AGP_Transferase"/>
</dbReference>
<organism evidence="2 3">
    <name type="scientific">Deinococcus malanensis</name>
    <dbReference type="NCBI Taxonomy" id="1706855"/>
    <lineage>
        <taxon>Bacteria</taxon>
        <taxon>Thermotogati</taxon>
        <taxon>Deinococcota</taxon>
        <taxon>Deinococci</taxon>
        <taxon>Deinococcales</taxon>
        <taxon>Deinococcaceae</taxon>
        <taxon>Deinococcus</taxon>
    </lineage>
</organism>
<evidence type="ECO:0000313" key="2">
    <source>
        <dbReference type="EMBL" id="GGK13322.1"/>
    </source>
</evidence>
<evidence type="ECO:0000259" key="1">
    <source>
        <dbReference type="Pfam" id="PF01636"/>
    </source>
</evidence>
<keyword evidence="3" id="KW-1185">Reference proteome</keyword>
<name>A0ABQ2EL56_9DEIO</name>
<proteinExistence type="predicted"/>
<dbReference type="EMBL" id="BMPP01000001">
    <property type="protein sequence ID" value="GGK13322.1"/>
    <property type="molecule type" value="Genomic_DNA"/>
</dbReference>
<dbReference type="Pfam" id="PF01636">
    <property type="entry name" value="APH"/>
    <property type="match status" value="1"/>
</dbReference>
<comment type="caution">
    <text evidence="2">The sequence shown here is derived from an EMBL/GenBank/DDBJ whole genome shotgun (WGS) entry which is preliminary data.</text>
</comment>
<gene>
    <name evidence="2" type="ORF">GCM10008955_03270</name>
</gene>
<protein>
    <recommendedName>
        <fullName evidence="1">Aminoglycoside phosphotransferase domain-containing protein</fullName>
    </recommendedName>
</protein>
<dbReference type="PANTHER" id="PTHR21310">
    <property type="entry name" value="AMINOGLYCOSIDE PHOSPHOTRANSFERASE-RELATED-RELATED"/>
    <property type="match status" value="1"/>
</dbReference>
<sequence length="322" mass="35959">MNEAGATFTEGLETLWSVGPVRQITAVCGGSINGAYRVQTRDGTYHLRVYRTPDRTQIDREHAAIAVALASGVPTPALLPAHDGNTVARLHGTGADGAWAALFAQAAGAPIPRSALCMKTASALGAFLAQVHSRLPAEVPFAVPVLCASSVEHTAQRLERIEQAILSLPVLEEIDRWALTRTRQRLAHLRSVPLRDVVPSFPFRFLHGDYHDGNVFFQDWQPASLTDWEQTRRGPRAWEIVRTIDLSLELLPQLCRAFLCAYRAHFPLPCDELQNGARFYAMSQERNVWTYESVYLNGNPGPRRFIRPPPYVPFLTRWQTLK</sequence>
<dbReference type="Gene3D" id="3.30.200.20">
    <property type="entry name" value="Phosphorylase Kinase, domain 1"/>
    <property type="match status" value="1"/>
</dbReference>
<reference evidence="3" key="1">
    <citation type="journal article" date="2019" name="Int. J. Syst. Evol. Microbiol.">
        <title>The Global Catalogue of Microorganisms (GCM) 10K type strain sequencing project: providing services to taxonomists for standard genome sequencing and annotation.</title>
        <authorList>
            <consortium name="The Broad Institute Genomics Platform"/>
            <consortium name="The Broad Institute Genome Sequencing Center for Infectious Disease"/>
            <person name="Wu L."/>
            <person name="Ma J."/>
        </authorList>
    </citation>
    <scope>NUCLEOTIDE SEQUENCE [LARGE SCALE GENOMIC DNA]</scope>
    <source>
        <strain evidence="3">JCM 30331</strain>
    </source>
</reference>
<evidence type="ECO:0000313" key="3">
    <source>
        <dbReference type="Proteomes" id="UP000647587"/>
    </source>
</evidence>
<dbReference type="SUPFAM" id="SSF56112">
    <property type="entry name" value="Protein kinase-like (PK-like)"/>
    <property type="match status" value="1"/>
</dbReference>